<evidence type="ECO:0000313" key="3">
    <source>
        <dbReference type="EMBL" id="MFB9887334.1"/>
    </source>
</evidence>
<proteinExistence type="predicted"/>
<evidence type="ECO:0000259" key="2">
    <source>
        <dbReference type="Pfam" id="PF13449"/>
    </source>
</evidence>
<gene>
    <name evidence="3" type="ORF">ACFFLH_13015</name>
</gene>
<evidence type="ECO:0000256" key="1">
    <source>
        <dbReference type="SAM" id="SignalP"/>
    </source>
</evidence>
<dbReference type="InterPro" id="IPR027372">
    <property type="entry name" value="Phytase-like_dom"/>
</dbReference>
<keyword evidence="4" id="KW-1185">Reference proteome</keyword>
<keyword evidence="1" id="KW-0732">Signal</keyword>
<sequence length="459" mass="49439">MKATWLLTALAASLSVATVKAEIQVERYQVEIAAENRVPYQGAFKNLFPQGFAPGLGSGLAFKGKHADGSLSFYALTDRGPNTDAPKLQQGQGKAATKVFPSPDFVPTFMEVRIQGQQALASAPRALQDENGPISGLPLPIGVIGSTNEVALDELLKPIAVQQSNGLDTEGMVSDGQGGFWICDEYGPFIAQINAEGRILRKFGPEAATGEQGVAGGLPNLLKWRQPNRGFEGVAMTPAGKVYAVVQSTLNIEGNTRDSAQFIRIVELDPSTGATRMFAYPHDISAYKRSRDAKIGDLLALDNQRFLLIEQGKGADKNMRNLIYLVDLSEATDLSNLQIEGKELEYASAEQLAAAGIKMANKSLKADLRALGWQVEKAEGLALVDERTLAVASDNDFGVGIQVQQAAKGGEDIEDYLTDGEGQLWFEGQPVQARLSLQPLKGEDAHSMLWLLKLDQPLL</sequence>
<dbReference type="RefSeq" id="WP_027314095.1">
    <property type="nucleotide sequence ID" value="NZ_JBHLZN010000004.1"/>
</dbReference>
<dbReference type="PANTHER" id="PTHR37957">
    <property type="entry name" value="BLR7070 PROTEIN"/>
    <property type="match status" value="1"/>
</dbReference>
<protein>
    <submittedName>
        <fullName evidence="3">Esterase-like activity of phytase family protein</fullName>
    </submittedName>
</protein>
<comment type="caution">
    <text evidence="3">The sequence shown here is derived from an EMBL/GenBank/DDBJ whole genome shotgun (WGS) entry which is preliminary data.</text>
</comment>
<accession>A0ABV5ZDG5</accession>
<name>A0ABV5ZDG5_9GAMM</name>
<dbReference type="PANTHER" id="PTHR37957:SF1">
    <property type="entry name" value="PHYTASE-LIKE DOMAIN-CONTAINING PROTEIN"/>
    <property type="match status" value="1"/>
</dbReference>
<dbReference type="Proteomes" id="UP001589628">
    <property type="component" value="Unassembled WGS sequence"/>
</dbReference>
<feature type="domain" description="Phytase-like" evidence="2">
    <location>
        <begin position="58"/>
        <end position="397"/>
    </location>
</feature>
<feature type="signal peptide" evidence="1">
    <location>
        <begin position="1"/>
        <end position="21"/>
    </location>
</feature>
<reference evidence="3 4" key="1">
    <citation type="submission" date="2024-09" db="EMBL/GenBank/DDBJ databases">
        <authorList>
            <person name="Sun Q."/>
            <person name="Mori K."/>
        </authorList>
    </citation>
    <scope>NUCLEOTIDE SEQUENCE [LARGE SCALE GENOMIC DNA]</scope>
    <source>
        <strain evidence="3 4">ATCC 51285</strain>
    </source>
</reference>
<organism evidence="3 4">
    <name type="scientific">Balneatrix alpica</name>
    <dbReference type="NCBI Taxonomy" id="75684"/>
    <lineage>
        <taxon>Bacteria</taxon>
        <taxon>Pseudomonadati</taxon>
        <taxon>Pseudomonadota</taxon>
        <taxon>Gammaproteobacteria</taxon>
        <taxon>Oceanospirillales</taxon>
        <taxon>Balneatrichaceae</taxon>
        <taxon>Balneatrix</taxon>
    </lineage>
</organism>
<dbReference type="Pfam" id="PF13449">
    <property type="entry name" value="Phytase-like"/>
    <property type="match status" value="1"/>
</dbReference>
<evidence type="ECO:0000313" key="4">
    <source>
        <dbReference type="Proteomes" id="UP001589628"/>
    </source>
</evidence>
<dbReference type="EMBL" id="JBHLZN010000004">
    <property type="protein sequence ID" value="MFB9887334.1"/>
    <property type="molecule type" value="Genomic_DNA"/>
</dbReference>
<feature type="chain" id="PRO_5047380527" evidence="1">
    <location>
        <begin position="22"/>
        <end position="459"/>
    </location>
</feature>